<dbReference type="OMA" id="AVYPKFT"/>
<feature type="region of interest" description="Disordered" evidence="1">
    <location>
        <begin position="490"/>
        <end position="556"/>
    </location>
</feature>
<gene>
    <name evidence="2" type="ORF">P174DRAFT_425115</name>
</gene>
<dbReference type="AlphaFoldDB" id="A0A2I1BUW2"/>
<dbReference type="PANTHER" id="PTHR36681">
    <property type="entry name" value="NUCLEAR GTPASE, GERMINAL CENTER-ASSOCIATED, TANDEM DUPLICATE 3"/>
    <property type="match status" value="1"/>
</dbReference>
<dbReference type="SUPFAM" id="SSF52540">
    <property type="entry name" value="P-loop containing nucleoside triphosphate hydrolases"/>
    <property type="match status" value="1"/>
</dbReference>
<dbReference type="CDD" id="cd00882">
    <property type="entry name" value="Ras_like_GTPase"/>
    <property type="match status" value="1"/>
</dbReference>
<accession>A0A2I1BUW2</accession>
<dbReference type="Proteomes" id="UP000234474">
    <property type="component" value="Unassembled WGS sequence"/>
</dbReference>
<evidence type="ECO:0000256" key="1">
    <source>
        <dbReference type="SAM" id="MobiDB-lite"/>
    </source>
</evidence>
<dbReference type="EMBL" id="MSZS01000010">
    <property type="protein sequence ID" value="PKX89180.1"/>
    <property type="molecule type" value="Genomic_DNA"/>
</dbReference>
<feature type="region of interest" description="Disordered" evidence="1">
    <location>
        <begin position="13"/>
        <end position="47"/>
    </location>
</feature>
<keyword evidence="3" id="KW-1185">Reference proteome</keyword>
<dbReference type="GeneID" id="36532585"/>
<dbReference type="VEuPathDB" id="FungiDB:P174DRAFT_425115"/>
<evidence type="ECO:0000313" key="3">
    <source>
        <dbReference type="Proteomes" id="UP000234474"/>
    </source>
</evidence>
<dbReference type="PANTHER" id="PTHR36681:SF3">
    <property type="entry name" value="NUCLEAR GTPASE, GERMINAL CENTER-ASSOCIATED, TANDEM DUPLICATE 3"/>
    <property type="match status" value="1"/>
</dbReference>
<proteinExistence type="predicted"/>
<dbReference type="RefSeq" id="XP_024677775.1">
    <property type="nucleotide sequence ID" value="XM_024825260.1"/>
</dbReference>
<dbReference type="Gene3D" id="3.40.50.300">
    <property type="entry name" value="P-loop containing nucleotide triphosphate hydrolases"/>
    <property type="match status" value="1"/>
</dbReference>
<evidence type="ECO:0000313" key="2">
    <source>
        <dbReference type="EMBL" id="PKX89180.1"/>
    </source>
</evidence>
<comment type="caution">
    <text evidence="2">The sequence shown here is derived from an EMBL/GenBank/DDBJ whole genome shotgun (WGS) entry which is preliminary data.</text>
</comment>
<protein>
    <submittedName>
        <fullName evidence="2">Uncharacterized protein</fullName>
    </submittedName>
</protein>
<dbReference type="InterPro" id="IPR027417">
    <property type="entry name" value="P-loop_NTPase"/>
</dbReference>
<organism evidence="2 3">
    <name type="scientific">Aspergillus novofumigatus (strain IBT 16806)</name>
    <dbReference type="NCBI Taxonomy" id="1392255"/>
    <lineage>
        <taxon>Eukaryota</taxon>
        <taxon>Fungi</taxon>
        <taxon>Dikarya</taxon>
        <taxon>Ascomycota</taxon>
        <taxon>Pezizomycotina</taxon>
        <taxon>Eurotiomycetes</taxon>
        <taxon>Eurotiomycetidae</taxon>
        <taxon>Eurotiales</taxon>
        <taxon>Aspergillaceae</taxon>
        <taxon>Aspergillus</taxon>
        <taxon>Aspergillus subgen. Fumigati</taxon>
    </lineage>
</organism>
<dbReference type="STRING" id="1392255.A0A2I1BUW2"/>
<sequence length="556" mass="62302">MFRLIAVEAIKDSDLSSRTSPARRDPLEPPFQPSPGKRSIVPSPKLPNACGMSKLESPARLLGAKEPTPGHNTLPADSQDYLTECAMRGFVHERLTEILPSCVDAGYCPERHRREFVQEWNILPADARERYKTEPSCLFGPTVHPLLNCWPNCDENYDTHFLQLLPPLSTPNQDSSTTSPLPQIARVKASATTERPELKVLQQLSLQNLFAESTPELLEAAWLQAIGKVQSQAAPPKTIVGVVGNTGAGKSSIINAVLDEERLVQTNCMRACTAVFITREGWEKELRVLFHDLFDGIGNVSREASNEKSEAGVAYAKMKAVYPKFTREMLQNSSVEQLMWHRNVQNVLGSTREIAESDSLRFYKKPQFFVDRKEKTTGEKDKDKKPGRDLELTAFDQGFDDKAAKSLLGDTFKRQLKMDGGFNTVTFICNKTDDTSLIECQESLGLEEEMGAHWAKSDELAKKRRVLKQRLEELKESKAVYIASADETVFAPRENSNSKKRKRSSSNEKSGRQKKARTPNSDAESDYVDSDRDCNDSDDEADDGEDRPEESRVPLI</sequence>
<name>A0A2I1BUW2_ASPN1</name>
<feature type="compositionally biased region" description="Acidic residues" evidence="1">
    <location>
        <begin position="536"/>
        <end position="548"/>
    </location>
</feature>
<dbReference type="OrthoDB" id="3598281at2759"/>
<reference evidence="3" key="1">
    <citation type="journal article" date="2018" name="Proc. Natl. Acad. Sci. U.S.A.">
        <title>Linking secondary metabolites to gene clusters through genome sequencing of six diverse Aspergillus species.</title>
        <authorList>
            <person name="Kaerboelling I."/>
            <person name="Vesth T.C."/>
            <person name="Frisvad J.C."/>
            <person name="Nybo J.L."/>
            <person name="Theobald S."/>
            <person name="Kuo A."/>
            <person name="Bowyer P."/>
            <person name="Matsuda Y."/>
            <person name="Mondo S."/>
            <person name="Lyhne E.K."/>
            <person name="Kogle M.E."/>
            <person name="Clum A."/>
            <person name="Lipzen A."/>
            <person name="Salamov A."/>
            <person name="Ngan C.Y."/>
            <person name="Daum C."/>
            <person name="Chiniquy J."/>
            <person name="Barry K."/>
            <person name="LaButti K."/>
            <person name="Haridas S."/>
            <person name="Simmons B.A."/>
            <person name="Magnuson J.K."/>
            <person name="Mortensen U.H."/>
            <person name="Larsen T.O."/>
            <person name="Grigoriev I.V."/>
            <person name="Baker S.E."/>
            <person name="Andersen M.R."/>
        </authorList>
    </citation>
    <scope>NUCLEOTIDE SEQUENCE [LARGE SCALE GENOMIC DNA]</scope>
    <source>
        <strain evidence="3">IBT 16806</strain>
    </source>
</reference>